<name>A0A226DJD2_FOLCA</name>
<accession>A0A226DJD2</accession>
<gene>
    <name evidence="2" type="ORF">Fcan01_20643</name>
</gene>
<evidence type="ECO:0000313" key="3">
    <source>
        <dbReference type="Proteomes" id="UP000198287"/>
    </source>
</evidence>
<feature type="transmembrane region" description="Helical" evidence="1">
    <location>
        <begin position="146"/>
        <end position="165"/>
    </location>
</feature>
<keyword evidence="1" id="KW-0472">Membrane</keyword>
<protein>
    <recommendedName>
        <fullName evidence="4">Gustatory receptor</fullName>
    </recommendedName>
</protein>
<evidence type="ECO:0008006" key="4">
    <source>
        <dbReference type="Google" id="ProtNLM"/>
    </source>
</evidence>
<feature type="transmembrane region" description="Helical" evidence="1">
    <location>
        <begin position="241"/>
        <end position="265"/>
    </location>
</feature>
<comment type="caution">
    <text evidence="2">The sequence shown here is derived from an EMBL/GenBank/DDBJ whole genome shotgun (WGS) entry which is preliminary data.</text>
</comment>
<dbReference type="Proteomes" id="UP000198287">
    <property type="component" value="Unassembled WGS sequence"/>
</dbReference>
<dbReference type="EMBL" id="LNIX01000019">
    <property type="protein sequence ID" value="OXA44691.1"/>
    <property type="molecule type" value="Genomic_DNA"/>
</dbReference>
<keyword evidence="1" id="KW-1133">Transmembrane helix</keyword>
<evidence type="ECO:0000313" key="2">
    <source>
        <dbReference type="EMBL" id="OXA44691.1"/>
    </source>
</evidence>
<organism evidence="2 3">
    <name type="scientific">Folsomia candida</name>
    <name type="common">Springtail</name>
    <dbReference type="NCBI Taxonomy" id="158441"/>
    <lineage>
        <taxon>Eukaryota</taxon>
        <taxon>Metazoa</taxon>
        <taxon>Ecdysozoa</taxon>
        <taxon>Arthropoda</taxon>
        <taxon>Hexapoda</taxon>
        <taxon>Collembola</taxon>
        <taxon>Entomobryomorpha</taxon>
        <taxon>Isotomoidea</taxon>
        <taxon>Isotomidae</taxon>
        <taxon>Proisotominae</taxon>
        <taxon>Folsomia</taxon>
    </lineage>
</organism>
<dbReference type="AlphaFoldDB" id="A0A226DJD2"/>
<feature type="transmembrane region" description="Helical" evidence="1">
    <location>
        <begin position="277"/>
        <end position="296"/>
    </location>
</feature>
<keyword evidence="3" id="KW-1185">Reference proteome</keyword>
<evidence type="ECO:0000256" key="1">
    <source>
        <dbReference type="SAM" id="Phobius"/>
    </source>
</evidence>
<feature type="transmembrane region" description="Helical" evidence="1">
    <location>
        <begin position="33"/>
        <end position="55"/>
    </location>
</feature>
<proteinExistence type="predicted"/>
<keyword evidence="1" id="KW-0812">Transmembrane</keyword>
<feature type="transmembrane region" description="Helical" evidence="1">
    <location>
        <begin position="177"/>
        <end position="203"/>
    </location>
</feature>
<reference evidence="2 3" key="1">
    <citation type="submission" date="2015-12" db="EMBL/GenBank/DDBJ databases">
        <title>The genome of Folsomia candida.</title>
        <authorList>
            <person name="Faddeeva A."/>
            <person name="Derks M.F."/>
            <person name="Anvar Y."/>
            <person name="Smit S."/>
            <person name="Van Straalen N."/>
            <person name="Roelofs D."/>
        </authorList>
    </citation>
    <scope>NUCLEOTIDE SEQUENCE [LARGE SCALE GENOMIC DNA]</scope>
    <source>
        <strain evidence="2 3">VU population</strain>
        <tissue evidence="2">Whole body</tissue>
    </source>
</reference>
<sequence>MTLVLRISQFLGYFPRSLNSSRILPRKYKWIRFLYFIPILFHCLLVAVNIFMVAISIKMQRQEIHSPKNPGTASASVQVSFVTTMKATCHIFTTVYIKVAILLKGAQLSKFCSEFEELVTSSNQLVVHNFKKKCENRFHPKFWMELFAWMIACTVFIGDMWDVFLLNENRSAARRSISLFTIVIPATLGYLHSIFPLMLGHYLNRYLEILQRLRESPAILVQLRMQIYSQMRQNVNLFMRIFGTSVVIDIAHSIGRVIFSAYFLAESSDRLIPSERGHVADAGTILWYSYLVFMICKKGSQVRNLSEDVIEKLEDDAKSEFILGRDQKGSKSDNPKLKQILVQTDYFNVDLGLIAPIVGTVTTNLIVLIQFKKGS</sequence>